<dbReference type="Proteomes" id="UP000612855">
    <property type="component" value="Unassembled WGS sequence"/>
</dbReference>
<evidence type="ECO:0000313" key="10">
    <source>
        <dbReference type="Proteomes" id="UP000612855"/>
    </source>
</evidence>
<dbReference type="AlphaFoldDB" id="A0A916ZW36"/>
<comment type="subcellular location">
    <subcellularLocation>
        <location evidence="1 7">Cell membrane</location>
        <topology evidence="1 7">Multi-pass membrane protein</topology>
    </subcellularLocation>
</comment>
<reference evidence="10" key="1">
    <citation type="journal article" date="2019" name="Int. J. Syst. Evol. Microbiol.">
        <title>The Global Catalogue of Microorganisms (GCM) 10K type strain sequencing project: providing services to taxonomists for standard genome sequencing and annotation.</title>
        <authorList>
            <consortium name="The Broad Institute Genomics Platform"/>
            <consortium name="The Broad Institute Genome Sequencing Center for Infectious Disease"/>
            <person name="Wu L."/>
            <person name="Ma J."/>
        </authorList>
    </citation>
    <scope>NUCLEOTIDE SEQUENCE [LARGE SCALE GENOMIC DNA]</scope>
    <source>
        <strain evidence="10">CGMCC 1.12664</strain>
    </source>
</reference>
<dbReference type="GO" id="GO:0005886">
    <property type="term" value="C:plasma membrane"/>
    <property type="evidence" value="ECO:0007669"/>
    <property type="project" value="UniProtKB-SubCell"/>
</dbReference>
<dbReference type="Pfam" id="PF12911">
    <property type="entry name" value="OppC_N"/>
    <property type="match status" value="1"/>
</dbReference>
<keyword evidence="5 7" id="KW-1133">Transmembrane helix</keyword>
<dbReference type="InterPro" id="IPR025966">
    <property type="entry name" value="OppC_N"/>
</dbReference>
<name>A0A916ZW36_9RHOB</name>
<dbReference type="RefSeq" id="WP_188475629.1">
    <property type="nucleotide sequence ID" value="NZ_BMFJ01000001.1"/>
</dbReference>
<dbReference type="PANTHER" id="PTHR43386">
    <property type="entry name" value="OLIGOPEPTIDE TRANSPORT SYSTEM PERMEASE PROTEIN APPC"/>
    <property type="match status" value="1"/>
</dbReference>
<dbReference type="EMBL" id="BMFJ01000001">
    <property type="protein sequence ID" value="GGE15538.1"/>
    <property type="molecule type" value="Genomic_DNA"/>
</dbReference>
<feature type="transmembrane region" description="Helical" evidence="7">
    <location>
        <begin position="201"/>
        <end position="230"/>
    </location>
</feature>
<keyword evidence="10" id="KW-1185">Reference proteome</keyword>
<dbReference type="Gene3D" id="1.10.3720.10">
    <property type="entry name" value="MetI-like"/>
    <property type="match status" value="1"/>
</dbReference>
<evidence type="ECO:0000256" key="6">
    <source>
        <dbReference type="ARBA" id="ARBA00023136"/>
    </source>
</evidence>
<gene>
    <name evidence="9" type="ORF">GCM10011360_00430</name>
</gene>
<sequence>MTEALRPPLAARFGHFARALPPQAWVGGALVGSFVLMAIFADHIAPFDPNASNIKLRLKPPGTEGHWLGIDTQGRDVLSRTIHGARASLITGTMPVAISAAIAVPLGLAAAWFDRAGALVMRMMDVLFAFPMVLLAILLAAILGPGLPNLIIAMVLVLLPFNTRVAYTEALSHREAPWVEAARALGTPVPRILLREVLPHVLAATIVYSMTIIGTIIITAAGLSFLGLGIQPPTPDWGLMTGEGRTVLNRAPHVATVPGAAIFLLVTGFNLLGDGLRDALNPGRQR</sequence>
<evidence type="ECO:0000256" key="4">
    <source>
        <dbReference type="ARBA" id="ARBA00022692"/>
    </source>
</evidence>
<keyword evidence="2 7" id="KW-0813">Transport</keyword>
<dbReference type="SUPFAM" id="SSF161098">
    <property type="entry name" value="MetI-like"/>
    <property type="match status" value="1"/>
</dbReference>
<comment type="caution">
    <text evidence="9">The sequence shown here is derived from an EMBL/GenBank/DDBJ whole genome shotgun (WGS) entry which is preliminary data.</text>
</comment>
<feature type="transmembrane region" description="Helical" evidence="7">
    <location>
        <begin position="96"/>
        <end position="114"/>
    </location>
</feature>
<evidence type="ECO:0000256" key="2">
    <source>
        <dbReference type="ARBA" id="ARBA00022448"/>
    </source>
</evidence>
<keyword evidence="4 7" id="KW-0812">Transmembrane</keyword>
<evidence type="ECO:0000256" key="5">
    <source>
        <dbReference type="ARBA" id="ARBA00022989"/>
    </source>
</evidence>
<keyword evidence="3" id="KW-1003">Cell membrane</keyword>
<feature type="domain" description="ABC transmembrane type-1" evidence="8">
    <location>
        <begin position="85"/>
        <end position="273"/>
    </location>
</feature>
<accession>A0A916ZW36</accession>
<dbReference type="InterPro" id="IPR035906">
    <property type="entry name" value="MetI-like_sf"/>
</dbReference>
<evidence type="ECO:0000256" key="7">
    <source>
        <dbReference type="RuleBase" id="RU363032"/>
    </source>
</evidence>
<keyword evidence="6 7" id="KW-0472">Membrane</keyword>
<proteinExistence type="inferred from homology"/>
<dbReference type="GO" id="GO:0055085">
    <property type="term" value="P:transmembrane transport"/>
    <property type="evidence" value="ECO:0007669"/>
    <property type="project" value="InterPro"/>
</dbReference>
<dbReference type="Pfam" id="PF00528">
    <property type="entry name" value="BPD_transp_1"/>
    <property type="match status" value="1"/>
</dbReference>
<comment type="similarity">
    <text evidence="7">Belongs to the binding-protein-dependent transport system permease family.</text>
</comment>
<organism evidence="9 10">
    <name type="scientific">Primorskyibacter flagellatus</name>
    <dbReference type="NCBI Taxonomy" id="1387277"/>
    <lineage>
        <taxon>Bacteria</taxon>
        <taxon>Pseudomonadati</taxon>
        <taxon>Pseudomonadota</taxon>
        <taxon>Alphaproteobacteria</taxon>
        <taxon>Rhodobacterales</taxon>
        <taxon>Roseobacteraceae</taxon>
        <taxon>Primorskyibacter</taxon>
    </lineage>
</organism>
<dbReference type="CDD" id="cd06261">
    <property type="entry name" value="TM_PBP2"/>
    <property type="match status" value="1"/>
</dbReference>
<evidence type="ECO:0000313" key="9">
    <source>
        <dbReference type="EMBL" id="GGE15538.1"/>
    </source>
</evidence>
<dbReference type="PANTHER" id="PTHR43386:SF25">
    <property type="entry name" value="PEPTIDE ABC TRANSPORTER PERMEASE PROTEIN"/>
    <property type="match status" value="1"/>
</dbReference>
<evidence type="ECO:0000259" key="8">
    <source>
        <dbReference type="PROSITE" id="PS50928"/>
    </source>
</evidence>
<dbReference type="InterPro" id="IPR000515">
    <property type="entry name" value="MetI-like"/>
</dbReference>
<feature type="transmembrane region" description="Helical" evidence="7">
    <location>
        <begin position="250"/>
        <end position="272"/>
    </location>
</feature>
<evidence type="ECO:0000256" key="1">
    <source>
        <dbReference type="ARBA" id="ARBA00004651"/>
    </source>
</evidence>
<dbReference type="PROSITE" id="PS50928">
    <property type="entry name" value="ABC_TM1"/>
    <property type="match status" value="1"/>
</dbReference>
<feature type="transmembrane region" description="Helical" evidence="7">
    <location>
        <begin position="126"/>
        <end position="144"/>
    </location>
</feature>
<feature type="transmembrane region" description="Helical" evidence="7">
    <location>
        <begin position="20"/>
        <end position="41"/>
    </location>
</feature>
<protein>
    <submittedName>
        <fullName evidence="9">ABC transporter permease</fullName>
    </submittedName>
</protein>
<dbReference type="InterPro" id="IPR050366">
    <property type="entry name" value="BP-dependent_transpt_permease"/>
</dbReference>
<evidence type="ECO:0000256" key="3">
    <source>
        <dbReference type="ARBA" id="ARBA00022475"/>
    </source>
</evidence>